<evidence type="ECO:0000256" key="4">
    <source>
        <dbReference type="ARBA" id="ARBA00022475"/>
    </source>
</evidence>
<evidence type="ECO:0000313" key="13">
    <source>
        <dbReference type="Proteomes" id="UP000254575"/>
    </source>
</evidence>
<keyword evidence="4" id="KW-1003">Cell membrane</keyword>
<dbReference type="InterPro" id="IPR005170">
    <property type="entry name" value="Transptr-assoc_dom"/>
</dbReference>
<dbReference type="SMART" id="SM01091">
    <property type="entry name" value="CorC_HlyC"/>
    <property type="match status" value="1"/>
</dbReference>
<evidence type="ECO:0000313" key="12">
    <source>
        <dbReference type="EMBL" id="SUO96055.1"/>
    </source>
</evidence>
<dbReference type="InterPro" id="IPR016169">
    <property type="entry name" value="FAD-bd_PCMH_sub2"/>
</dbReference>
<feature type="transmembrane region" description="Helical" evidence="10">
    <location>
        <begin position="366"/>
        <end position="386"/>
    </location>
</feature>
<feature type="region of interest" description="Disordered" evidence="9">
    <location>
        <begin position="576"/>
        <end position="595"/>
    </location>
</feature>
<evidence type="ECO:0000256" key="9">
    <source>
        <dbReference type="SAM" id="MobiDB-lite"/>
    </source>
</evidence>
<dbReference type="AlphaFoldDB" id="A0A380MU08"/>
<dbReference type="InterPro" id="IPR038770">
    <property type="entry name" value="Na+/solute_symporter_sf"/>
</dbReference>
<proteinExistence type="predicted"/>
<name>A0A380MU08_9GAMM</name>
<comment type="subcellular location">
    <subcellularLocation>
        <location evidence="1">Cell membrane</location>
        <topology evidence="1">Multi-pass membrane protein</topology>
    </subcellularLocation>
</comment>
<organism evidence="12 13">
    <name type="scientific">Suttonella indologenes</name>
    <dbReference type="NCBI Taxonomy" id="13276"/>
    <lineage>
        <taxon>Bacteria</taxon>
        <taxon>Pseudomonadati</taxon>
        <taxon>Pseudomonadota</taxon>
        <taxon>Gammaproteobacteria</taxon>
        <taxon>Cardiobacteriales</taxon>
        <taxon>Cardiobacteriaceae</taxon>
        <taxon>Suttonella</taxon>
    </lineage>
</organism>
<keyword evidence="3" id="KW-0050">Antiport</keyword>
<dbReference type="NCBIfam" id="NF003716">
    <property type="entry name" value="PRK05326.1-3"/>
    <property type="match status" value="1"/>
</dbReference>
<dbReference type="OrthoDB" id="9810759at2"/>
<feature type="transmembrane region" description="Helical" evidence="10">
    <location>
        <begin position="50"/>
        <end position="72"/>
    </location>
</feature>
<feature type="transmembrane region" description="Helical" evidence="10">
    <location>
        <begin position="183"/>
        <end position="205"/>
    </location>
</feature>
<dbReference type="InterPro" id="IPR006153">
    <property type="entry name" value="Cation/H_exchanger_TM"/>
</dbReference>
<feature type="transmembrane region" description="Helical" evidence="10">
    <location>
        <begin position="332"/>
        <end position="354"/>
    </location>
</feature>
<evidence type="ECO:0000256" key="8">
    <source>
        <dbReference type="ARBA" id="ARBA00023136"/>
    </source>
</evidence>
<evidence type="ECO:0000256" key="1">
    <source>
        <dbReference type="ARBA" id="ARBA00004651"/>
    </source>
</evidence>
<evidence type="ECO:0000256" key="10">
    <source>
        <dbReference type="SAM" id="Phobius"/>
    </source>
</evidence>
<dbReference type="PANTHER" id="PTHR32507">
    <property type="entry name" value="NA(+)/H(+) ANTIPORTER 1"/>
    <property type="match status" value="1"/>
</dbReference>
<dbReference type="InterPro" id="IPR036318">
    <property type="entry name" value="FAD-bd_PCMH-like_sf"/>
</dbReference>
<keyword evidence="6 10" id="KW-1133">Transmembrane helix</keyword>
<dbReference type="GO" id="GO:1902600">
    <property type="term" value="P:proton transmembrane transport"/>
    <property type="evidence" value="ECO:0007669"/>
    <property type="project" value="InterPro"/>
</dbReference>
<feature type="transmembrane region" description="Helical" evidence="10">
    <location>
        <begin position="119"/>
        <end position="139"/>
    </location>
</feature>
<dbReference type="NCBIfam" id="NF003714">
    <property type="entry name" value="PRK05326.1-1"/>
    <property type="match status" value="1"/>
</dbReference>
<dbReference type="RefSeq" id="WP_115218118.1">
    <property type="nucleotide sequence ID" value="NZ_UHIA01000004.1"/>
</dbReference>
<dbReference type="NCBIfam" id="NF003715">
    <property type="entry name" value="PRK05326.1-2"/>
    <property type="match status" value="1"/>
</dbReference>
<feature type="transmembrane region" description="Helical" evidence="10">
    <location>
        <begin position="243"/>
        <end position="261"/>
    </location>
</feature>
<protein>
    <submittedName>
        <fullName evidence="12">Potassium/proton antiporter</fullName>
    </submittedName>
</protein>
<evidence type="ECO:0000256" key="3">
    <source>
        <dbReference type="ARBA" id="ARBA00022449"/>
    </source>
</evidence>
<evidence type="ECO:0000256" key="5">
    <source>
        <dbReference type="ARBA" id="ARBA00022692"/>
    </source>
</evidence>
<accession>A0A380MU08</accession>
<evidence type="ECO:0000256" key="7">
    <source>
        <dbReference type="ARBA" id="ARBA00023065"/>
    </source>
</evidence>
<keyword evidence="5 10" id="KW-0812">Transmembrane</keyword>
<feature type="transmembrane region" description="Helical" evidence="10">
    <location>
        <begin position="273"/>
        <end position="290"/>
    </location>
</feature>
<dbReference type="SUPFAM" id="SSF56176">
    <property type="entry name" value="FAD-binding/transporter-associated domain-like"/>
    <property type="match status" value="1"/>
</dbReference>
<gene>
    <name evidence="12" type="ORF">NCTC10717_00835</name>
</gene>
<dbReference type="EMBL" id="UHIA01000004">
    <property type="protein sequence ID" value="SUO96055.1"/>
    <property type="molecule type" value="Genomic_DNA"/>
</dbReference>
<dbReference type="PANTHER" id="PTHR32507:SF7">
    <property type="entry name" value="K(+)_H(+) ANTIPORTER NHAP2"/>
    <property type="match status" value="1"/>
</dbReference>
<evidence type="ECO:0000256" key="6">
    <source>
        <dbReference type="ARBA" id="ARBA00022989"/>
    </source>
</evidence>
<evidence type="ECO:0000256" key="2">
    <source>
        <dbReference type="ARBA" id="ARBA00022448"/>
    </source>
</evidence>
<dbReference type="Gene3D" id="3.30.465.10">
    <property type="match status" value="1"/>
</dbReference>
<keyword evidence="8 10" id="KW-0472">Membrane</keyword>
<feature type="transmembrane region" description="Helical" evidence="10">
    <location>
        <begin position="93"/>
        <end position="113"/>
    </location>
</feature>
<dbReference type="Proteomes" id="UP000254575">
    <property type="component" value="Unassembled WGS sequence"/>
</dbReference>
<evidence type="ECO:0000259" key="11">
    <source>
        <dbReference type="SMART" id="SM01091"/>
    </source>
</evidence>
<reference evidence="12 13" key="1">
    <citation type="submission" date="2018-06" db="EMBL/GenBank/DDBJ databases">
        <authorList>
            <consortium name="Pathogen Informatics"/>
            <person name="Doyle S."/>
        </authorList>
    </citation>
    <scope>NUCLEOTIDE SEQUENCE [LARGE SCALE GENOMIC DNA]</scope>
    <source>
        <strain evidence="12 13">NCTC10717</strain>
    </source>
</reference>
<sequence>MQSIQIILLIFAFLFFVSIVATRLSAHFGMPLLLVFLGVGMLAGEEGVGGIVYDSFFSATFIGQFALAIILLDGGLRTQMSSIKIAVKPAVTLATWGVVATVISLGLFTTFFLKIDWQLGFLMAAIVGSTDAAAVFSLLRNSGVRLHSRILSTLEVESGANDPMAIFLVTALLTLVTDPQGGGAAGFLKMLLLQMGLGFLIGFVAGKILAWILRKIALAEGLYALMIASGGLMAFALSNLLGGSGFLSVYIAGIIIGNTRSPANEPLLNVMDGLAWLAQASMFLVLGLLVTPSRLFEESFDALIIAAFLIFVARPLAVYSSLLWFPFKKREVAYISWVGLRGAVPITLAMMPLMAGVPNSRLFFDVVFSVVIFSLLIQGTTIGLMARKLKVVLPPQPEPLQSKAIWLTEKLNMHLQSFAVEKSSPAENSHPYALTRPKAFQHGRLFALIREGKSLRVGMNTRMQAEDVAWFIFPEDKGEDFAQQFAGYAQNDNEQEFFGDIEVKPYVRMSELAEEYGLQIAEEDAERTLGDMFRERFGDVPVAGDALKINDSEIIIKELDDRGYIKWLGLKIPERREAAQETDTEDTPPPLPPML</sequence>
<feature type="domain" description="Transporter-associated" evidence="11">
    <location>
        <begin position="494"/>
        <end position="574"/>
    </location>
</feature>
<dbReference type="Pfam" id="PF00999">
    <property type="entry name" value="Na_H_Exchanger"/>
    <property type="match status" value="1"/>
</dbReference>
<dbReference type="GO" id="GO:0015297">
    <property type="term" value="F:antiporter activity"/>
    <property type="evidence" value="ECO:0007669"/>
    <property type="project" value="UniProtKB-KW"/>
</dbReference>
<feature type="transmembrane region" description="Helical" evidence="10">
    <location>
        <begin position="160"/>
        <end position="177"/>
    </location>
</feature>
<dbReference type="Pfam" id="PF03471">
    <property type="entry name" value="CorC_HlyC"/>
    <property type="match status" value="1"/>
</dbReference>
<dbReference type="GO" id="GO:0050660">
    <property type="term" value="F:flavin adenine dinucleotide binding"/>
    <property type="evidence" value="ECO:0007669"/>
    <property type="project" value="InterPro"/>
</dbReference>
<dbReference type="Gene3D" id="1.20.1530.20">
    <property type="match status" value="1"/>
</dbReference>
<keyword evidence="13" id="KW-1185">Reference proteome</keyword>
<feature type="transmembrane region" description="Helical" evidence="10">
    <location>
        <begin position="302"/>
        <end position="325"/>
    </location>
</feature>
<dbReference type="GO" id="GO:0005886">
    <property type="term" value="C:plasma membrane"/>
    <property type="evidence" value="ECO:0007669"/>
    <property type="project" value="UniProtKB-SubCell"/>
</dbReference>
<keyword evidence="7" id="KW-0406">Ion transport</keyword>
<keyword evidence="2" id="KW-0813">Transport</keyword>